<dbReference type="EMBL" id="UFQT01000041">
    <property type="protein sequence ID" value="SSX18689.1"/>
    <property type="molecule type" value="Genomic_DNA"/>
</dbReference>
<proteinExistence type="predicted"/>
<evidence type="ECO:0000313" key="2">
    <source>
        <dbReference type="EMBL" id="SSX18689.1"/>
    </source>
</evidence>
<dbReference type="EMBL" id="UFQS01000041">
    <property type="protein sequence ID" value="SSW98303.1"/>
    <property type="molecule type" value="Genomic_DNA"/>
</dbReference>
<evidence type="ECO:0000313" key="1">
    <source>
        <dbReference type="EMBL" id="SSW98303.1"/>
    </source>
</evidence>
<name>A0A336K6C6_CULSO</name>
<protein>
    <submittedName>
        <fullName evidence="1">CSON010378 protein</fullName>
    </submittedName>
</protein>
<sequence>MTLKVKFLNNSITQDFASNTSTSENRSNLKQKLLQPNKKFISASSTKPPSKPEDIRFFELELMKKPDSHPGTIKKTPVYFCDGCDILFATAMRLLAHQKLCTQAKTAEKSSENYYICKKCQVTSTNIISMYVHVKNCKAISQNILTSVFTCFNCRNTCASLGEMEAHFDVGCSVAVKKTRKK</sequence>
<accession>A0A336K6C6</accession>
<reference evidence="2" key="2">
    <citation type="submission" date="2018-07" db="EMBL/GenBank/DDBJ databases">
        <authorList>
            <person name="Quirk P.G."/>
            <person name="Krulwich T.A."/>
        </authorList>
    </citation>
    <scope>NUCLEOTIDE SEQUENCE</scope>
</reference>
<gene>
    <name evidence="1" type="primary">CSON010378</name>
</gene>
<reference evidence="1" key="1">
    <citation type="submission" date="2018-04" db="EMBL/GenBank/DDBJ databases">
        <authorList>
            <person name="Go L.Y."/>
            <person name="Mitchell J.A."/>
        </authorList>
    </citation>
    <scope>NUCLEOTIDE SEQUENCE</scope>
    <source>
        <tissue evidence="1">Whole organism</tissue>
    </source>
</reference>
<organism evidence="1">
    <name type="scientific">Culicoides sonorensis</name>
    <name type="common">Biting midge</name>
    <dbReference type="NCBI Taxonomy" id="179676"/>
    <lineage>
        <taxon>Eukaryota</taxon>
        <taxon>Metazoa</taxon>
        <taxon>Ecdysozoa</taxon>
        <taxon>Arthropoda</taxon>
        <taxon>Hexapoda</taxon>
        <taxon>Insecta</taxon>
        <taxon>Pterygota</taxon>
        <taxon>Neoptera</taxon>
        <taxon>Endopterygota</taxon>
        <taxon>Diptera</taxon>
        <taxon>Nematocera</taxon>
        <taxon>Chironomoidea</taxon>
        <taxon>Ceratopogonidae</taxon>
        <taxon>Ceratopogoninae</taxon>
        <taxon>Culicoides</taxon>
        <taxon>Monoculicoides</taxon>
    </lineage>
</organism>
<dbReference type="VEuPathDB" id="VectorBase:CSON010378"/>
<dbReference type="AlphaFoldDB" id="A0A336K6C6"/>